<evidence type="ECO:0000256" key="3">
    <source>
        <dbReference type="ARBA" id="ARBA00023180"/>
    </source>
</evidence>
<evidence type="ECO:0000256" key="1">
    <source>
        <dbReference type="ARBA" id="ARBA00006487"/>
    </source>
</evidence>
<dbReference type="Proteomes" id="UP001497623">
    <property type="component" value="Unassembled WGS sequence"/>
</dbReference>
<sequence>MAVLRTCLRTSVISVILLWIRVSVATSLDPKLTYDYLYREGIKSYLDNDWDLCARNIEWALEDWHWWKKNTAKCRAECHIEADNEELLIPEEELTVEQQAMEQYIRNTLCLMKCKREVFGTRRDNIVDADVEKEFKQHRPYDYLQLCYFKLNRIEDAANAAATVLAVQPQHEVMQMNLKHYLNEGGVDFDDVYNLELQEYGKLYIQGSNAYYDEDWLLAIEYMEKSLELYWEAEAECRLLCENPFDQGWFPDYISSVANHYTVILRCKSKCEKKLANLYGSPIENFLASYFNFLQYAYFQDENILKACEAVESFLTLDPDDAAMIRNKQYYFTMEDVAEPLFVPRNRVFEYAKTRKYENQLINYIETSFVFLNDDATSDNDDSEELDDEMGVELIMADKELGGRNRMVTDGFLTKMKCQVLMELTKLAAVDGDGYNKYVSPHTNAEEFKGVTLGRAGFMVHAGLLSQEVLDLVLEITNDCLDYIERHFNLKEQLHFSFTHLVCRSAKPGMSNNRSKTDLSHDVHVDNCILQDKGDCLRIPPAYTFRDY</sequence>
<comment type="similarity">
    <text evidence="1">Belongs to the leprecan family.</text>
</comment>
<comment type="caution">
    <text evidence="6">The sequence shown here is derived from an EMBL/GenBank/DDBJ whole genome shotgun (WGS) entry which is preliminary data.</text>
</comment>
<dbReference type="GO" id="GO:0005518">
    <property type="term" value="F:collagen binding"/>
    <property type="evidence" value="ECO:0007669"/>
    <property type="project" value="TreeGrafter"/>
</dbReference>
<gene>
    <name evidence="6" type="ORF">MNOR_LOCUS496</name>
</gene>
<evidence type="ECO:0000256" key="2">
    <source>
        <dbReference type="ARBA" id="ARBA00022729"/>
    </source>
</evidence>
<organism evidence="6 7">
    <name type="scientific">Meganyctiphanes norvegica</name>
    <name type="common">Northern krill</name>
    <name type="synonym">Thysanopoda norvegica</name>
    <dbReference type="NCBI Taxonomy" id="48144"/>
    <lineage>
        <taxon>Eukaryota</taxon>
        <taxon>Metazoa</taxon>
        <taxon>Ecdysozoa</taxon>
        <taxon>Arthropoda</taxon>
        <taxon>Crustacea</taxon>
        <taxon>Multicrustacea</taxon>
        <taxon>Malacostraca</taxon>
        <taxon>Eumalacostraca</taxon>
        <taxon>Eucarida</taxon>
        <taxon>Euphausiacea</taxon>
        <taxon>Euphausiidae</taxon>
        <taxon>Meganyctiphanes</taxon>
    </lineage>
</organism>
<dbReference type="GO" id="GO:0005783">
    <property type="term" value="C:endoplasmic reticulum"/>
    <property type="evidence" value="ECO:0007669"/>
    <property type="project" value="TreeGrafter"/>
</dbReference>
<evidence type="ECO:0000313" key="6">
    <source>
        <dbReference type="EMBL" id="CAL4059374.1"/>
    </source>
</evidence>
<reference evidence="6 7" key="1">
    <citation type="submission" date="2024-05" db="EMBL/GenBank/DDBJ databases">
        <authorList>
            <person name="Wallberg A."/>
        </authorList>
    </citation>
    <scope>NUCLEOTIDE SEQUENCE [LARGE SCALE GENOMIC DNA]</scope>
</reference>
<feature type="non-terminal residue" evidence="6">
    <location>
        <position position="548"/>
    </location>
</feature>
<name>A0AAV2PJ87_MEGNR</name>
<dbReference type="AlphaFoldDB" id="A0AAV2PJ87"/>
<dbReference type="PANTHER" id="PTHR13986:SF8">
    <property type="entry name" value="PROLYL 3-HYDROXYLASE 1-LIKE PROTEIN"/>
    <property type="match status" value="1"/>
</dbReference>
<dbReference type="EMBL" id="CAXKWB010000110">
    <property type="protein sequence ID" value="CAL4059374.1"/>
    <property type="molecule type" value="Genomic_DNA"/>
</dbReference>
<accession>A0AAV2PJ87</accession>
<keyword evidence="2 4" id="KW-0732">Signal</keyword>
<keyword evidence="3" id="KW-0325">Glycoprotein</keyword>
<dbReference type="InterPro" id="IPR056585">
    <property type="entry name" value="Leprecan_dom"/>
</dbReference>
<evidence type="ECO:0000259" key="5">
    <source>
        <dbReference type="Pfam" id="PF23557"/>
    </source>
</evidence>
<proteinExistence type="inferred from homology"/>
<protein>
    <recommendedName>
        <fullName evidence="5">Leprecan-like alpha-helical domain-containing protein</fullName>
    </recommendedName>
</protein>
<dbReference type="PANTHER" id="PTHR13986">
    <property type="entry name" value="PROTEIN LYSINE HYDROXYLATION COMPLEX COMPONENT"/>
    <property type="match status" value="1"/>
</dbReference>
<feature type="signal peptide" evidence="4">
    <location>
        <begin position="1"/>
        <end position="25"/>
    </location>
</feature>
<dbReference type="InterPro" id="IPR052284">
    <property type="entry name" value="Collagen_mod_leprecan"/>
</dbReference>
<evidence type="ECO:0000256" key="4">
    <source>
        <dbReference type="SAM" id="SignalP"/>
    </source>
</evidence>
<feature type="domain" description="Leprecan-like alpha-helical" evidence="5">
    <location>
        <begin position="34"/>
        <end position="332"/>
    </location>
</feature>
<dbReference type="GO" id="GO:0030199">
    <property type="term" value="P:collagen fibril organization"/>
    <property type="evidence" value="ECO:0007669"/>
    <property type="project" value="TreeGrafter"/>
</dbReference>
<dbReference type="Pfam" id="PF23557">
    <property type="entry name" value="TPR_leprecan"/>
    <property type="match status" value="1"/>
</dbReference>
<dbReference type="Gene3D" id="1.25.40.10">
    <property type="entry name" value="Tetratricopeptide repeat domain"/>
    <property type="match status" value="2"/>
</dbReference>
<dbReference type="InterPro" id="IPR011990">
    <property type="entry name" value="TPR-like_helical_dom_sf"/>
</dbReference>
<keyword evidence="7" id="KW-1185">Reference proteome</keyword>
<feature type="chain" id="PRO_5043461083" description="Leprecan-like alpha-helical domain-containing protein" evidence="4">
    <location>
        <begin position="26"/>
        <end position="548"/>
    </location>
</feature>
<evidence type="ECO:0000313" key="7">
    <source>
        <dbReference type="Proteomes" id="UP001497623"/>
    </source>
</evidence>